<dbReference type="AlphaFoldDB" id="A0A165AJ52"/>
<feature type="compositionally biased region" description="Basic residues" evidence="1">
    <location>
        <begin position="67"/>
        <end position="79"/>
    </location>
</feature>
<dbReference type="Proteomes" id="UP000076632">
    <property type="component" value="Unassembled WGS sequence"/>
</dbReference>
<proteinExistence type="predicted"/>
<keyword evidence="4" id="KW-1185">Reference proteome</keyword>
<organism evidence="3 4">
    <name type="scientific">Xylona heveae (strain CBS 132557 / TC161)</name>
    <dbReference type="NCBI Taxonomy" id="1328760"/>
    <lineage>
        <taxon>Eukaryota</taxon>
        <taxon>Fungi</taxon>
        <taxon>Dikarya</taxon>
        <taxon>Ascomycota</taxon>
        <taxon>Pezizomycotina</taxon>
        <taxon>Xylonomycetes</taxon>
        <taxon>Xylonales</taxon>
        <taxon>Xylonaceae</taxon>
        <taxon>Xylona</taxon>
    </lineage>
</organism>
<gene>
    <name evidence="3" type="ORF">L228DRAFT_249321</name>
</gene>
<accession>A0A165AJ52</accession>
<feature type="domain" description="Myb-like DNA-binding" evidence="2">
    <location>
        <begin position="14"/>
        <end position="61"/>
    </location>
</feature>
<evidence type="ECO:0000256" key="1">
    <source>
        <dbReference type="SAM" id="MobiDB-lite"/>
    </source>
</evidence>
<dbReference type="GeneID" id="28898207"/>
<protein>
    <recommendedName>
        <fullName evidence="2">Myb-like DNA-binding domain-containing protein</fullName>
    </recommendedName>
</protein>
<dbReference type="STRING" id="1328760.A0A165AJ52"/>
<name>A0A165AJ52_XYLHT</name>
<evidence type="ECO:0000313" key="4">
    <source>
        <dbReference type="Proteomes" id="UP000076632"/>
    </source>
</evidence>
<dbReference type="InterPro" id="IPR054505">
    <property type="entry name" value="Myb_DNA-bind_8"/>
</dbReference>
<dbReference type="RefSeq" id="XP_018186120.1">
    <property type="nucleotide sequence ID" value="XM_018333070.1"/>
</dbReference>
<dbReference type="Pfam" id="PF22980">
    <property type="entry name" value="Myb_DNA-bind_8"/>
    <property type="match status" value="1"/>
</dbReference>
<feature type="region of interest" description="Disordered" evidence="1">
    <location>
        <begin position="60"/>
        <end position="89"/>
    </location>
</feature>
<dbReference type="InParanoid" id="A0A165AJ52"/>
<reference evidence="3 4" key="1">
    <citation type="journal article" date="2016" name="Fungal Biol.">
        <title>The genome of Xylona heveae provides a window into fungal endophytism.</title>
        <authorList>
            <person name="Gazis R."/>
            <person name="Kuo A."/>
            <person name="Riley R."/>
            <person name="LaButti K."/>
            <person name="Lipzen A."/>
            <person name="Lin J."/>
            <person name="Amirebrahimi M."/>
            <person name="Hesse C.N."/>
            <person name="Spatafora J.W."/>
            <person name="Henrissat B."/>
            <person name="Hainaut M."/>
            <person name="Grigoriev I.V."/>
            <person name="Hibbett D.S."/>
        </authorList>
    </citation>
    <scope>NUCLEOTIDE SEQUENCE [LARGE SCALE GENOMIC DNA]</scope>
    <source>
        <strain evidence="3 4">TC161</strain>
    </source>
</reference>
<sequence>MATLRRSKTMPTDGPTAKFLYTILKQLDLKSIDWSAVASQLEITNGHAARMRFSRFKQHMEGVVPSPRRRASPKPKKVKTNPDKEKSVVKKHEYDEMNGQTDDAECAPARAIPFIKHERVDDIPPSNLYSIDTTPSLTHGLVQPTVSDHHMMGMDMGMMSVMPIPQQHQVAPEMMPDRKDFGPFAGVYPPAESVIPVRVKVEPRWDEE</sequence>
<evidence type="ECO:0000259" key="2">
    <source>
        <dbReference type="Pfam" id="PF22980"/>
    </source>
</evidence>
<feature type="compositionally biased region" description="Basic and acidic residues" evidence="1">
    <location>
        <begin position="80"/>
        <end position="89"/>
    </location>
</feature>
<dbReference type="OrthoDB" id="3944408at2759"/>
<evidence type="ECO:0000313" key="3">
    <source>
        <dbReference type="EMBL" id="KZF20565.1"/>
    </source>
</evidence>
<dbReference type="EMBL" id="KV407462">
    <property type="protein sequence ID" value="KZF20565.1"/>
    <property type="molecule type" value="Genomic_DNA"/>
</dbReference>